<dbReference type="CDD" id="cd01300">
    <property type="entry name" value="YtcJ_like"/>
    <property type="match status" value="1"/>
</dbReference>
<dbReference type="Gene3D" id="3.20.20.140">
    <property type="entry name" value="Metal-dependent hydrolases"/>
    <property type="match status" value="1"/>
</dbReference>
<dbReference type="GO" id="GO:0016810">
    <property type="term" value="F:hydrolase activity, acting on carbon-nitrogen (but not peptide) bonds"/>
    <property type="evidence" value="ECO:0007669"/>
    <property type="project" value="InterPro"/>
</dbReference>
<dbReference type="InterPro" id="IPR011059">
    <property type="entry name" value="Metal-dep_hydrolase_composite"/>
</dbReference>
<keyword evidence="3" id="KW-0378">Hydrolase</keyword>
<gene>
    <name evidence="3" type="ORF">TOPH_05737</name>
</gene>
<accession>A0A0L0N6H7</accession>
<dbReference type="EMBL" id="LFRF01000017">
    <property type="protein sequence ID" value="KND89614.1"/>
    <property type="molecule type" value="Genomic_DNA"/>
</dbReference>
<keyword evidence="4" id="KW-1185">Reference proteome</keyword>
<proteinExistence type="predicted"/>
<feature type="domain" description="Amidohydrolase 3" evidence="2">
    <location>
        <begin position="85"/>
        <end position="576"/>
    </location>
</feature>
<comment type="caution">
    <text evidence="3">The sequence shown here is derived from an EMBL/GenBank/DDBJ whole genome shotgun (WGS) entry which is preliminary data.</text>
</comment>
<dbReference type="Gene3D" id="2.30.40.10">
    <property type="entry name" value="Urease, subunit C, domain 1"/>
    <property type="match status" value="1"/>
</dbReference>
<dbReference type="SUPFAM" id="SSF51338">
    <property type="entry name" value="Composite domain of metallo-dependent hydrolases"/>
    <property type="match status" value="1"/>
</dbReference>
<dbReference type="Pfam" id="PF07969">
    <property type="entry name" value="Amidohydro_3"/>
    <property type="match status" value="1"/>
</dbReference>
<dbReference type="Gene3D" id="3.10.310.70">
    <property type="match status" value="1"/>
</dbReference>
<reference evidence="3 4" key="1">
    <citation type="journal article" date="2015" name="BMC Genomics">
        <title>The genome of the truffle-parasite Tolypocladium ophioglossoides and the evolution of antifungal peptaibiotics.</title>
        <authorList>
            <person name="Quandt C.A."/>
            <person name="Bushley K.E."/>
            <person name="Spatafora J.W."/>
        </authorList>
    </citation>
    <scope>NUCLEOTIDE SEQUENCE [LARGE SCALE GENOMIC DNA]</scope>
    <source>
        <strain evidence="3 4">CBS 100239</strain>
    </source>
</reference>
<organism evidence="3 4">
    <name type="scientific">Tolypocladium ophioglossoides (strain CBS 100239)</name>
    <name type="common">Snaketongue truffleclub</name>
    <name type="synonym">Elaphocordyceps ophioglossoides</name>
    <dbReference type="NCBI Taxonomy" id="1163406"/>
    <lineage>
        <taxon>Eukaryota</taxon>
        <taxon>Fungi</taxon>
        <taxon>Dikarya</taxon>
        <taxon>Ascomycota</taxon>
        <taxon>Pezizomycotina</taxon>
        <taxon>Sordariomycetes</taxon>
        <taxon>Hypocreomycetidae</taxon>
        <taxon>Hypocreales</taxon>
        <taxon>Ophiocordycipitaceae</taxon>
        <taxon>Tolypocladium</taxon>
    </lineage>
</organism>
<name>A0A0L0N6H7_TOLOC</name>
<dbReference type="InterPro" id="IPR032466">
    <property type="entry name" value="Metal_Hydrolase"/>
</dbReference>
<dbReference type="PANTHER" id="PTHR22642">
    <property type="entry name" value="IMIDAZOLONEPROPIONASE"/>
    <property type="match status" value="1"/>
</dbReference>
<feature type="signal peptide" evidence="1">
    <location>
        <begin position="1"/>
        <end position="32"/>
    </location>
</feature>
<dbReference type="STRING" id="1163406.A0A0L0N6H7"/>
<dbReference type="InterPro" id="IPR033932">
    <property type="entry name" value="YtcJ-like"/>
</dbReference>
<evidence type="ECO:0000256" key="1">
    <source>
        <dbReference type="SAM" id="SignalP"/>
    </source>
</evidence>
<dbReference type="SUPFAM" id="SSF51556">
    <property type="entry name" value="Metallo-dependent hydrolases"/>
    <property type="match status" value="1"/>
</dbReference>
<feature type="chain" id="PRO_5005544911" evidence="1">
    <location>
        <begin position="33"/>
        <end position="581"/>
    </location>
</feature>
<dbReference type="PANTHER" id="PTHR22642:SF2">
    <property type="entry name" value="PROTEIN LONG AFTER FAR-RED 3"/>
    <property type="match status" value="1"/>
</dbReference>
<evidence type="ECO:0000313" key="4">
    <source>
        <dbReference type="Proteomes" id="UP000036947"/>
    </source>
</evidence>
<evidence type="ECO:0000259" key="2">
    <source>
        <dbReference type="Pfam" id="PF07969"/>
    </source>
</evidence>
<evidence type="ECO:0000313" key="3">
    <source>
        <dbReference type="EMBL" id="KND89614.1"/>
    </source>
</evidence>
<dbReference type="OrthoDB" id="3501663at2759"/>
<dbReference type="InterPro" id="IPR013108">
    <property type="entry name" value="Amidohydro_3"/>
</dbReference>
<dbReference type="AlphaFoldDB" id="A0A0L0N6H7"/>
<keyword evidence="1" id="KW-0732">Signal</keyword>
<dbReference type="Proteomes" id="UP000036947">
    <property type="component" value="Unassembled WGS sequence"/>
</dbReference>
<protein>
    <submittedName>
        <fullName evidence="3">Putative amidohydrolase YtcJ</fullName>
    </submittedName>
</protein>
<sequence length="581" mass="64724">MFSTPLLRWGSLFPVAAVALAVALRLQSPADTSEPHSARYCYKHIRTHDKTRPRAECFSVQDGKFGRVWTEDQWPAEFPDIETTDGYVIPGLWDGHGHLLQYGQFLHSVDLFGSKSLADVRRRVKAYRETNPKAGKRRHWIRGVGWDQAAFGRMPTAADLKEDPLLDGLYIMLDRIDVHCTWVSQAVLDLLPDDPRDLPGGEIIREPGMGVFCDNAMKLVVDKWPKPTDGDKAKAVKAAMAKLNEVGLVGMHDAGSTRDEHKLYAWMADRDREDWTVRVYAMLECDKRNTFCSRRAKVEREDDMFTVRSVKLFADGALGSWGSAMLEPYSDHNWTSGSLLINASDLTAVTKEWAEAGYQVNIHAIGDLANRNAIDAFEAALKQQCPDAARPEALAACQHQRRFRIEHSQIIHPTDQRRMRTLGIIPSIQPTHATSDMKYALARLGPERTAKEAYRMHSLLDVGPGPILGSDFPVEPPNPFHGIYAAVTRKSPATGLGLNGSAEGWHAEEALTLDAALWGFTGAAAYGAFLEGRAGVIQEGAFADWVVLDEPIEDMDIEQLRSLRVRETWVAGKIVYPKGED</sequence>